<proteinExistence type="predicted"/>
<protein>
    <submittedName>
        <fullName evidence="2">Uncharacterized protein</fullName>
    </submittedName>
</protein>
<accession>A0ABX3ZJS1</accession>
<evidence type="ECO:0000313" key="3">
    <source>
        <dbReference type="Proteomes" id="UP000196594"/>
    </source>
</evidence>
<organism evidence="2 3">
    <name type="scientific">Solibacillus kalamii</name>
    <dbReference type="NCBI Taxonomy" id="1748298"/>
    <lineage>
        <taxon>Bacteria</taxon>
        <taxon>Bacillati</taxon>
        <taxon>Bacillota</taxon>
        <taxon>Bacilli</taxon>
        <taxon>Bacillales</taxon>
        <taxon>Caryophanaceae</taxon>
        <taxon>Solibacillus</taxon>
    </lineage>
</organism>
<name>A0ABX3ZJS1_9BACL</name>
<keyword evidence="3" id="KW-1185">Reference proteome</keyword>
<keyword evidence="1" id="KW-1133">Transmembrane helix</keyword>
<sequence length="68" mass="7725">MEQSEKEISYCHCLQNEKGALFLLAVFLLFIVSGAAVFYTNAYFAQIKVYNSLESIYVRATINILNLP</sequence>
<keyword evidence="1" id="KW-0472">Membrane</keyword>
<evidence type="ECO:0000256" key="1">
    <source>
        <dbReference type="SAM" id="Phobius"/>
    </source>
</evidence>
<reference evidence="2 3" key="1">
    <citation type="journal article" date="2017" name="Int. J. Syst. Evol. Microbiol.">
        <title>Solibacillus kalamii sp. nov., isolated from a high-efficiency particulate arrestance filter system used in the International Space Station.</title>
        <authorList>
            <person name="Checinska Sielaff A."/>
            <person name="Kumar R.M."/>
            <person name="Pal D."/>
            <person name="Mayilraj S."/>
            <person name="Venkateswaran K."/>
        </authorList>
    </citation>
    <scope>NUCLEOTIDE SEQUENCE [LARGE SCALE GENOMIC DNA]</scope>
    <source>
        <strain evidence="2 3">ISSFR-015</strain>
    </source>
</reference>
<evidence type="ECO:0000313" key="2">
    <source>
        <dbReference type="EMBL" id="OUZ39980.1"/>
    </source>
</evidence>
<comment type="caution">
    <text evidence="2">The sequence shown here is derived from an EMBL/GenBank/DDBJ whole genome shotgun (WGS) entry which is preliminary data.</text>
</comment>
<feature type="transmembrane region" description="Helical" evidence="1">
    <location>
        <begin position="21"/>
        <end position="44"/>
    </location>
</feature>
<keyword evidence="1" id="KW-0812">Transmembrane</keyword>
<dbReference type="EMBL" id="NHNT01000002">
    <property type="protein sequence ID" value="OUZ39980.1"/>
    <property type="molecule type" value="Genomic_DNA"/>
</dbReference>
<dbReference type="Proteomes" id="UP000196594">
    <property type="component" value="Unassembled WGS sequence"/>
</dbReference>
<gene>
    <name evidence="2" type="ORF">CBM15_05570</name>
</gene>